<dbReference type="CDD" id="cd00751">
    <property type="entry name" value="thiolase"/>
    <property type="match status" value="1"/>
</dbReference>
<evidence type="ECO:0000259" key="6">
    <source>
        <dbReference type="Pfam" id="PF02803"/>
    </source>
</evidence>
<reference evidence="8" key="1">
    <citation type="journal article" date="2022" name="Microorganisms">
        <title>Beyond the ABCs#Discovery of Three New Plasmid Types in Rhodobacterales (RepQ, RepY, RepW).</title>
        <authorList>
            <person name="Freese H.M."/>
            <person name="Ringel V."/>
            <person name="Overmann J."/>
            <person name="Petersen J."/>
        </authorList>
    </citation>
    <scope>NUCLEOTIDE SEQUENCE [LARGE SCALE GENOMIC DNA]</scope>
    <source>
        <strain evidence="8">DSM 109990</strain>
    </source>
</reference>
<evidence type="ECO:0000313" key="8">
    <source>
        <dbReference type="Proteomes" id="UP000831019"/>
    </source>
</evidence>
<proteinExistence type="inferred from homology"/>
<sequence>MTRAYIIAACRSPVAPRDGALSHLSLPGLAAPVLRAALSHAGLTLEQVDEVICSSAIGPGGNPARSIALAAGLPQHVAGLSIDRQCAGGLDALALARQMILSGAAEVVVAGGAESYSRQPLRYRTFPDGRPPEAYTQAPFTPWPKRDPEMAQAAAELGLSQGITRQAQDDWAVESHAKARAHLPADTELVPLAGTENDTFTRRLTPALCRRARVLTGDITAANAAVAADAAAFCIVVSERVTRDITAPKVELLATATKGGTPEEPGVAPLMAIDDVLRQSGLSAGNLDVAEIMEAYAVQAIACVTGAGIAPGITNLGGGALARGHPIGASGAINAVRLWHELVARGAGTGLAAIAAAGGIGCAALMRL</sequence>
<dbReference type="InterPro" id="IPR002155">
    <property type="entry name" value="Thiolase"/>
</dbReference>
<keyword evidence="3 4" id="KW-0012">Acyltransferase</keyword>
<dbReference type="InterPro" id="IPR020613">
    <property type="entry name" value="Thiolase_CS"/>
</dbReference>
<evidence type="ECO:0000256" key="4">
    <source>
        <dbReference type="RuleBase" id="RU003557"/>
    </source>
</evidence>
<dbReference type="Proteomes" id="UP000831019">
    <property type="component" value="Chromosome"/>
</dbReference>
<name>A0ABY3ZNK5_9RHOB</name>
<feature type="domain" description="Thiolase C-terminal" evidence="6">
    <location>
        <begin position="248"/>
        <end position="366"/>
    </location>
</feature>
<gene>
    <name evidence="7" type="primary">phaA_2</name>
    <name evidence="7" type="ORF">DSM109990_03068</name>
</gene>
<dbReference type="PROSITE" id="PS00737">
    <property type="entry name" value="THIOLASE_2"/>
    <property type="match status" value="1"/>
</dbReference>
<evidence type="ECO:0000256" key="3">
    <source>
        <dbReference type="ARBA" id="ARBA00023315"/>
    </source>
</evidence>
<dbReference type="Pfam" id="PF00108">
    <property type="entry name" value="Thiolase_N"/>
    <property type="match status" value="1"/>
</dbReference>
<evidence type="ECO:0000259" key="5">
    <source>
        <dbReference type="Pfam" id="PF00108"/>
    </source>
</evidence>
<dbReference type="NCBIfam" id="TIGR01930">
    <property type="entry name" value="AcCoA-C-Actrans"/>
    <property type="match status" value="1"/>
</dbReference>
<dbReference type="Gene3D" id="3.40.47.10">
    <property type="match status" value="2"/>
</dbReference>
<dbReference type="InterPro" id="IPR020616">
    <property type="entry name" value="Thiolase_N"/>
</dbReference>
<comment type="similarity">
    <text evidence="1 4">Belongs to the thiolase-like superfamily. Thiolase family.</text>
</comment>
<protein>
    <submittedName>
        <fullName evidence="7">Acetyl-CoA acetyltransferase</fullName>
        <ecNumber evidence="7">2.3.1.9</ecNumber>
    </submittedName>
</protein>
<dbReference type="SUPFAM" id="SSF53901">
    <property type="entry name" value="Thiolase-like"/>
    <property type="match status" value="2"/>
</dbReference>
<dbReference type="PANTHER" id="PTHR18919">
    <property type="entry name" value="ACETYL-COA C-ACYLTRANSFERASE"/>
    <property type="match status" value="1"/>
</dbReference>
<dbReference type="PANTHER" id="PTHR18919:SF107">
    <property type="entry name" value="ACETYL-COA ACETYLTRANSFERASE, CYTOSOLIC"/>
    <property type="match status" value="1"/>
</dbReference>
<evidence type="ECO:0000256" key="2">
    <source>
        <dbReference type="ARBA" id="ARBA00022679"/>
    </source>
</evidence>
<organism evidence="7 8">
    <name type="scientific">Sulfitobacter dubius</name>
    <dbReference type="NCBI Taxonomy" id="218673"/>
    <lineage>
        <taxon>Bacteria</taxon>
        <taxon>Pseudomonadati</taxon>
        <taxon>Pseudomonadota</taxon>
        <taxon>Alphaproteobacteria</taxon>
        <taxon>Rhodobacterales</taxon>
        <taxon>Roseobacteraceae</taxon>
        <taxon>Sulfitobacter</taxon>
    </lineage>
</organism>
<keyword evidence="8" id="KW-1185">Reference proteome</keyword>
<dbReference type="InterPro" id="IPR016039">
    <property type="entry name" value="Thiolase-like"/>
</dbReference>
<accession>A0ABY3ZNK5</accession>
<dbReference type="Pfam" id="PF02803">
    <property type="entry name" value="Thiolase_C"/>
    <property type="match status" value="1"/>
</dbReference>
<dbReference type="PIRSF" id="PIRSF000429">
    <property type="entry name" value="Ac-CoA_Ac_transf"/>
    <property type="match status" value="1"/>
</dbReference>
<keyword evidence="2 4" id="KW-0808">Transferase</keyword>
<evidence type="ECO:0000256" key="1">
    <source>
        <dbReference type="ARBA" id="ARBA00010982"/>
    </source>
</evidence>
<dbReference type="EMBL" id="CP085144">
    <property type="protein sequence ID" value="UOA16201.1"/>
    <property type="molecule type" value="Genomic_DNA"/>
</dbReference>
<evidence type="ECO:0000313" key="7">
    <source>
        <dbReference type="EMBL" id="UOA16201.1"/>
    </source>
</evidence>
<feature type="domain" description="Thiolase N-terminal" evidence="5">
    <location>
        <begin position="5"/>
        <end position="239"/>
    </location>
</feature>
<dbReference type="EC" id="2.3.1.9" evidence="7"/>
<dbReference type="RefSeq" id="WP_243261605.1">
    <property type="nucleotide sequence ID" value="NZ_CP085144.1"/>
</dbReference>
<dbReference type="GO" id="GO:0003985">
    <property type="term" value="F:acetyl-CoA C-acetyltransferase activity"/>
    <property type="evidence" value="ECO:0007669"/>
    <property type="project" value="UniProtKB-EC"/>
</dbReference>
<dbReference type="InterPro" id="IPR020617">
    <property type="entry name" value="Thiolase_C"/>
</dbReference>